<protein>
    <recommendedName>
        <fullName evidence="4">AG1 protein</fullName>
    </recommendedName>
</protein>
<evidence type="ECO:0000256" key="1">
    <source>
        <dbReference type="SAM" id="MobiDB-lite"/>
    </source>
</evidence>
<dbReference type="Proteomes" id="UP000186455">
    <property type="component" value="Unassembled WGS sequence"/>
</dbReference>
<name>A0A1Q4V1M0_9ACTN</name>
<keyword evidence="3" id="KW-1185">Reference proteome</keyword>
<evidence type="ECO:0000313" key="3">
    <source>
        <dbReference type="Proteomes" id="UP000186455"/>
    </source>
</evidence>
<proteinExistence type="predicted"/>
<evidence type="ECO:0008006" key="4">
    <source>
        <dbReference type="Google" id="ProtNLM"/>
    </source>
</evidence>
<dbReference type="STRING" id="1048205.AB852_29735"/>
<organism evidence="2 3">
    <name type="scientific">Streptomyces uncialis</name>
    <dbReference type="NCBI Taxonomy" id="1048205"/>
    <lineage>
        <taxon>Bacteria</taxon>
        <taxon>Bacillati</taxon>
        <taxon>Actinomycetota</taxon>
        <taxon>Actinomycetes</taxon>
        <taxon>Kitasatosporales</taxon>
        <taxon>Streptomycetaceae</taxon>
        <taxon>Streptomyces</taxon>
    </lineage>
</organism>
<feature type="region of interest" description="Disordered" evidence="1">
    <location>
        <begin position="139"/>
        <end position="163"/>
    </location>
</feature>
<reference evidence="2 3" key="1">
    <citation type="submission" date="2015-06" db="EMBL/GenBank/DDBJ databases">
        <title>Cloning and characterization of the uncialamcin biosynthetic gene cluster.</title>
        <authorList>
            <person name="Yan X."/>
            <person name="Huang T."/>
            <person name="Ge H."/>
            <person name="Shen B."/>
        </authorList>
    </citation>
    <scope>NUCLEOTIDE SEQUENCE [LARGE SCALE GENOMIC DNA]</scope>
    <source>
        <strain evidence="2 3">DCA2648</strain>
    </source>
</reference>
<evidence type="ECO:0000313" key="2">
    <source>
        <dbReference type="EMBL" id="OKH91706.1"/>
    </source>
</evidence>
<dbReference type="AlphaFoldDB" id="A0A1Q4V1M0"/>
<dbReference type="EMBL" id="LFBV01000009">
    <property type="protein sequence ID" value="OKH91706.1"/>
    <property type="molecule type" value="Genomic_DNA"/>
</dbReference>
<dbReference type="RefSeq" id="WP_073793392.1">
    <property type="nucleotide sequence ID" value="NZ_CP109583.1"/>
</dbReference>
<sequence length="163" mass="17899">MGWDEWEELKARAAERQSTSMQVNHVPGDPGGTEASLEVRQSDLAKIGDHAFKLHMRLWDEARVQVASTETAGAGLKGEGFALGGALEHVSTRWEEQVRSLRDACGHISNHLEFTKKTHRGDDHHIGSALNTIETLTQGFDDRVGGPGARNPVYGTEKEKKDS</sequence>
<accession>A0A1Q4V1M0</accession>
<comment type="caution">
    <text evidence="2">The sequence shown here is derived from an EMBL/GenBank/DDBJ whole genome shotgun (WGS) entry which is preliminary data.</text>
</comment>
<gene>
    <name evidence="2" type="ORF">AB852_29735</name>
</gene>
<dbReference type="GeneID" id="96791900"/>